<evidence type="ECO:0000256" key="4">
    <source>
        <dbReference type="ARBA" id="ARBA00022827"/>
    </source>
</evidence>
<organism evidence="6 7">
    <name type="scientific">Henriciella mobilis</name>
    <dbReference type="NCBI Taxonomy" id="2305467"/>
    <lineage>
        <taxon>Bacteria</taxon>
        <taxon>Pseudomonadati</taxon>
        <taxon>Pseudomonadota</taxon>
        <taxon>Alphaproteobacteria</taxon>
        <taxon>Hyphomonadales</taxon>
        <taxon>Hyphomonadaceae</taxon>
        <taxon>Henriciella</taxon>
    </lineage>
</organism>
<gene>
    <name evidence="6" type="ORF">D1223_16740</name>
</gene>
<dbReference type="GO" id="GO:0071949">
    <property type="term" value="F:FAD binding"/>
    <property type="evidence" value="ECO:0007669"/>
    <property type="project" value="InterPro"/>
</dbReference>
<dbReference type="InterPro" id="IPR036318">
    <property type="entry name" value="FAD-bd_PCMH-like_sf"/>
</dbReference>
<dbReference type="Gene3D" id="1.10.45.10">
    <property type="entry name" value="Vanillyl-alcohol Oxidase, Chain A, domain 4"/>
    <property type="match status" value="1"/>
</dbReference>
<evidence type="ECO:0000256" key="2">
    <source>
        <dbReference type="ARBA" id="ARBA00008000"/>
    </source>
</evidence>
<evidence type="ECO:0000256" key="1">
    <source>
        <dbReference type="ARBA" id="ARBA00001974"/>
    </source>
</evidence>
<dbReference type="SUPFAM" id="SSF56176">
    <property type="entry name" value="FAD-binding/transporter-associated domain-like"/>
    <property type="match status" value="1"/>
</dbReference>
<dbReference type="InterPro" id="IPR051264">
    <property type="entry name" value="FAD-oxidored/transferase_4"/>
</dbReference>
<proteinExistence type="inferred from homology"/>
<keyword evidence="7" id="KW-1185">Reference proteome</keyword>
<evidence type="ECO:0000256" key="3">
    <source>
        <dbReference type="ARBA" id="ARBA00022630"/>
    </source>
</evidence>
<feature type="domain" description="FAD-binding PCMH-type" evidence="5">
    <location>
        <begin position="39"/>
        <end position="217"/>
    </location>
</feature>
<comment type="similarity">
    <text evidence="2">Belongs to the FAD-binding oxidoreductase/transferase type 4 family.</text>
</comment>
<keyword evidence="3" id="KW-0285">Flavoprotein</keyword>
<dbReference type="Proteomes" id="UP000266385">
    <property type="component" value="Unassembled WGS sequence"/>
</dbReference>
<dbReference type="OrthoDB" id="9811557at2"/>
<accession>A0A399R4T7</accession>
<dbReference type="RefSeq" id="WP_119377499.1">
    <property type="nucleotide sequence ID" value="NZ_QWFX01000016.1"/>
</dbReference>
<dbReference type="InterPro" id="IPR016164">
    <property type="entry name" value="FAD-linked_Oxase-like_C"/>
</dbReference>
<name>A0A399R4T7_9PROT</name>
<comment type="caution">
    <text evidence="6">The sequence shown here is derived from an EMBL/GenBank/DDBJ whole genome shotgun (WGS) entry which is preliminary data.</text>
</comment>
<dbReference type="InterPro" id="IPR016171">
    <property type="entry name" value="Vanillyl_alc_oxidase_C-sub2"/>
</dbReference>
<dbReference type="Pfam" id="PF01565">
    <property type="entry name" value="FAD_binding_4"/>
    <property type="match status" value="1"/>
</dbReference>
<dbReference type="InterPro" id="IPR016166">
    <property type="entry name" value="FAD-bd_PCMH"/>
</dbReference>
<reference evidence="6 7" key="1">
    <citation type="submission" date="2018-08" db="EMBL/GenBank/DDBJ databases">
        <title>Henriciella mobilis sp. nov., isolated from seawater.</title>
        <authorList>
            <person name="Cheng H."/>
            <person name="Wu Y.-H."/>
            <person name="Xu X.-W."/>
            <person name="Guo L.-L."/>
        </authorList>
    </citation>
    <scope>NUCLEOTIDE SEQUENCE [LARGE SCALE GENOMIC DNA]</scope>
    <source>
        <strain evidence="6 7">JN25</strain>
    </source>
</reference>
<dbReference type="EMBL" id="QWFX01000016">
    <property type="protein sequence ID" value="RIJ26606.1"/>
    <property type="molecule type" value="Genomic_DNA"/>
</dbReference>
<dbReference type="InterPro" id="IPR016169">
    <property type="entry name" value="FAD-bd_PCMH_sub2"/>
</dbReference>
<dbReference type="InterPro" id="IPR006094">
    <property type="entry name" value="Oxid_FAD_bind_N"/>
</dbReference>
<dbReference type="Gene3D" id="3.30.70.2740">
    <property type="match status" value="1"/>
</dbReference>
<keyword evidence="4" id="KW-0274">FAD</keyword>
<evidence type="ECO:0000259" key="5">
    <source>
        <dbReference type="PROSITE" id="PS51387"/>
    </source>
</evidence>
<dbReference type="FunFam" id="1.10.45.10:FF:000001">
    <property type="entry name" value="D-lactate dehydrogenase mitochondrial"/>
    <property type="match status" value="1"/>
</dbReference>
<comment type="cofactor">
    <cofactor evidence="1">
        <name>FAD</name>
        <dbReference type="ChEBI" id="CHEBI:57692"/>
    </cofactor>
</comment>
<dbReference type="InterPro" id="IPR004113">
    <property type="entry name" value="FAD-bd_oxidored_4_C"/>
</dbReference>
<dbReference type="Pfam" id="PF02913">
    <property type="entry name" value="FAD-oxidase_C"/>
    <property type="match status" value="1"/>
</dbReference>
<dbReference type="AlphaFoldDB" id="A0A399R4T7"/>
<dbReference type="GO" id="GO:0022904">
    <property type="term" value="P:respiratory electron transport chain"/>
    <property type="evidence" value="ECO:0007669"/>
    <property type="project" value="TreeGrafter"/>
</dbReference>
<dbReference type="Gene3D" id="3.30.465.10">
    <property type="match status" value="1"/>
</dbReference>
<dbReference type="SUPFAM" id="SSF55103">
    <property type="entry name" value="FAD-linked oxidases, C-terminal domain"/>
    <property type="match status" value="1"/>
</dbReference>
<protein>
    <submittedName>
        <fullName evidence="6">FAD-binding oxidoreductase</fullName>
    </submittedName>
</protein>
<sequence>MSQLPTEFLNEAKTLLGDKGWSEDADRLKDAATPWRGNWPGETPFLAMPGSTEQAAQLVRLCAKHKVALVPQGGNTGLVDGGTPHGEITVSMRRMKAIRAVDTKNNSLTIEAGAPLVDAQEAADEANRLFPLSLGSEGQATIGGLISTNAGGVAVLRYGMMRDLILGLEVVLPSGEVWDGLSGLRKNNTGYDLKHLFAGAEGTLGLITAATLKLFPKVAKATGWVICKSASDVVDLLTLVRDHAGDTVTSFEIIPARAISMVQADAPDTRDPAPSELPWRVLVEVSMAREELARDTLMEALGDGIEKGLADNVIIAENKAQADSFWHIRETIPLSKRAFGTAINHDISVPVSAIPAFLDVTEAEIHKVAAEAEIVAFGHVGDGNLHYSACEPKHATSPILSNHAGEITRIVHEQTMRHGGSISAEHGVGRLKRDELAGIRPQVATDTMRAIKTALDPLGIMNPGRVVSV</sequence>
<evidence type="ECO:0000313" key="6">
    <source>
        <dbReference type="EMBL" id="RIJ26606.1"/>
    </source>
</evidence>
<dbReference type="GO" id="GO:0003824">
    <property type="term" value="F:catalytic activity"/>
    <property type="evidence" value="ECO:0007669"/>
    <property type="project" value="InterPro"/>
</dbReference>
<dbReference type="PROSITE" id="PS51387">
    <property type="entry name" value="FAD_PCMH"/>
    <property type="match status" value="1"/>
</dbReference>
<dbReference type="PANTHER" id="PTHR43716:SF2">
    <property type="entry name" value="BLL6224 PROTEIN"/>
    <property type="match status" value="1"/>
</dbReference>
<evidence type="ECO:0000313" key="7">
    <source>
        <dbReference type="Proteomes" id="UP000266385"/>
    </source>
</evidence>
<dbReference type="PANTHER" id="PTHR43716">
    <property type="entry name" value="D-2-HYDROXYGLUTARATE DEHYDROGENASE, MITOCHONDRIAL"/>
    <property type="match status" value="1"/>
</dbReference>
<dbReference type="Gene3D" id="3.30.70.2190">
    <property type="match status" value="1"/>
</dbReference>
<dbReference type="Gene3D" id="3.30.43.10">
    <property type="entry name" value="Uridine Diphospho-n-acetylenolpyruvylglucosamine Reductase, domain 2"/>
    <property type="match status" value="1"/>
</dbReference>
<dbReference type="InterPro" id="IPR016167">
    <property type="entry name" value="FAD-bd_PCMH_sub1"/>
</dbReference>